<dbReference type="PANTHER" id="PTHR44267">
    <property type="entry name" value="WD REPEAT-CONTAINING PROTEIN 43"/>
    <property type="match status" value="1"/>
</dbReference>
<evidence type="ECO:0000259" key="5">
    <source>
        <dbReference type="Pfam" id="PF04003"/>
    </source>
</evidence>
<evidence type="ECO:0000256" key="1">
    <source>
        <dbReference type="ARBA" id="ARBA00004123"/>
    </source>
</evidence>
<evidence type="ECO:0000313" key="7">
    <source>
        <dbReference type="Proteomes" id="UP001378960"/>
    </source>
</evidence>
<dbReference type="GO" id="GO:0005730">
    <property type="term" value="C:nucleolus"/>
    <property type="evidence" value="ECO:0007669"/>
    <property type="project" value="TreeGrafter"/>
</dbReference>
<feature type="region of interest" description="Disordered" evidence="4">
    <location>
        <begin position="400"/>
        <end position="422"/>
    </location>
</feature>
<comment type="similarity">
    <text evidence="3">Belongs to the UTP5 family.</text>
</comment>
<dbReference type="SUPFAM" id="SSF50978">
    <property type="entry name" value="WD40 repeat-like"/>
    <property type="match status" value="1"/>
</dbReference>
<dbReference type="InterPro" id="IPR036322">
    <property type="entry name" value="WD40_repeat_dom_sf"/>
</dbReference>
<dbReference type="EMBL" id="BTGB01000009">
    <property type="protein sequence ID" value="GMM47614.1"/>
    <property type="molecule type" value="Genomic_DNA"/>
</dbReference>
<sequence>MSSVLVPSSFLVGKNNQPIGVAYASTSINGIKVQYQIFGKNPEFKEVILENDNIKINQLIWLNSHKIAIIYNGKRYFDVLNIDDGDLIKRLEIENNKSVITYGCKNSFNNKSDFFTIIDSDLNIIKYDINNELKKVEEYKINLIDEKINCFNWIDEFTIILGGTKLYKYDLINELITNEISISINLINNIIIENNKIIVSSNNERFVNIIDNNSNSESWKIIKILTFDSDVLKLSVNNSIVSGITEAGIVENFIINDINNSSNNQNNKKQRRSSNKLNIRCNNIIKIKGNGNIIEDVYVNDSKTLSIGFLTSKRSFIITRTGIEDFEINPDLNIDKNVRNGFQSIDDAALPSFENNGELVDGNVIITHDSKDNDEDDEDEDDDADDFGTIVARAKSVISEVKNNNNKNNSNNNNNNNKLRGNTKIAGTLTTSVLQSIRGRDMSALSKILNETNDENIIKATVSGLDGPAASGLLQALGELSGRSGGGIESITTWVRWVLALHGGGAQTSSIIALHRSMTARARNLEKLVEMRARLNVVSTKAQLGRLYTTGNGDIDDEDDEDVLYVEELEDAENDIDIN</sequence>
<evidence type="ECO:0000256" key="3">
    <source>
        <dbReference type="ARBA" id="ARBA00038335"/>
    </source>
</evidence>
<name>A0AAV5RAG2_PICKL</name>
<feature type="domain" description="Small-subunit processome Utp12" evidence="5">
    <location>
        <begin position="451"/>
        <end position="538"/>
    </location>
</feature>
<keyword evidence="7" id="KW-1185">Reference proteome</keyword>
<evidence type="ECO:0000256" key="4">
    <source>
        <dbReference type="SAM" id="MobiDB-lite"/>
    </source>
</evidence>
<keyword evidence="2" id="KW-0539">Nucleus</keyword>
<dbReference type="Pfam" id="PF04003">
    <property type="entry name" value="Utp12"/>
    <property type="match status" value="1"/>
</dbReference>
<reference evidence="6 7" key="1">
    <citation type="journal article" date="2023" name="Elife">
        <title>Identification of key yeast species and microbe-microbe interactions impacting larval growth of Drosophila in the wild.</title>
        <authorList>
            <person name="Mure A."/>
            <person name="Sugiura Y."/>
            <person name="Maeda R."/>
            <person name="Honda K."/>
            <person name="Sakurai N."/>
            <person name="Takahashi Y."/>
            <person name="Watada M."/>
            <person name="Katoh T."/>
            <person name="Gotoh A."/>
            <person name="Gotoh Y."/>
            <person name="Taniguchi I."/>
            <person name="Nakamura K."/>
            <person name="Hayashi T."/>
            <person name="Katayama T."/>
            <person name="Uemura T."/>
            <person name="Hattori Y."/>
        </authorList>
    </citation>
    <scope>NUCLEOTIDE SEQUENCE [LARGE SCALE GENOMIC DNA]</scope>
    <source>
        <strain evidence="6 7">PK-24</strain>
    </source>
</reference>
<organism evidence="6 7">
    <name type="scientific">Pichia kluyveri</name>
    <name type="common">Yeast</name>
    <dbReference type="NCBI Taxonomy" id="36015"/>
    <lineage>
        <taxon>Eukaryota</taxon>
        <taxon>Fungi</taxon>
        <taxon>Dikarya</taxon>
        <taxon>Ascomycota</taxon>
        <taxon>Saccharomycotina</taxon>
        <taxon>Pichiomycetes</taxon>
        <taxon>Pichiales</taxon>
        <taxon>Pichiaceae</taxon>
        <taxon>Pichia</taxon>
    </lineage>
</organism>
<dbReference type="PANTHER" id="PTHR44267:SF1">
    <property type="entry name" value="WD REPEAT-CONTAINING PROTEIN 43"/>
    <property type="match status" value="1"/>
</dbReference>
<dbReference type="InterPro" id="IPR007148">
    <property type="entry name" value="SSU_processome_Utp12"/>
</dbReference>
<protein>
    <recommendedName>
        <fullName evidence="5">Small-subunit processome Utp12 domain-containing protein</fullName>
    </recommendedName>
</protein>
<accession>A0AAV5RAG2</accession>
<dbReference type="AlphaFoldDB" id="A0AAV5RAG2"/>
<proteinExistence type="inferred from homology"/>
<evidence type="ECO:0000313" key="6">
    <source>
        <dbReference type="EMBL" id="GMM47614.1"/>
    </source>
</evidence>
<gene>
    <name evidence="6" type="ORF">DAPK24_042120</name>
</gene>
<comment type="subcellular location">
    <subcellularLocation>
        <location evidence="1">Nucleus</location>
    </subcellularLocation>
</comment>
<evidence type="ECO:0000256" key="2">
    <source>
        <dbReference type="ARBA" id="ARBA00023242"/>
    </source>
</evidence>
<feature type="compositionally biased region" description="Low complexity" evidence="4">
    <location>
        <begin position="402"/>
        <end position="418"/>
    </location>
</feature>
<dbReference type="Proteomes" id="UP001378960">
    <property type="component" value="Unassembled WGS sequence"/>
</dbReference>
<dbReference type="InterPro" id="IPR052414">
    <property type="entry name" value="U3_snoRNA-assoc_WDR"/>
</dbReference>
<comment type="caution">
    <text evidence="6">The sequence shown here is derived from an EMBL/GenBank/DDBJ whole genome shotgun (WGS) entry which is preliminary data.</text>
</comment>
<dbReference type="GO" id="GO:0000462">
    <property type="term" value="P:maturation of SSU-rRNA from tricistronic rRNA transcript (SSU-rRNA, 5.8S rRNA, LSU-rRNA)"/>
    <property type="evidence" value="ECO:0007669"/>
    <property type="project" value="TreeGrafter"/>
</dbReference>